<keyword evidence="1" id="KW-0732">Signal</keyword>
<dbReference type="Gene3D" id="2.40.128.20">
    <property type="match status" value="1"/>
</dbReference>
<name>A0A224YKU2_9ACAR</name>
<organism evidence="2">
    <name type="scientific">Rhipicephalus zambeziensis</name>
    <dbReference type="NCBI Taxonomy" id="60191"/>
    <lineage>
        <taxon>Eukaryota</taxon>
        <taxon>Metazoa</taxon>
        <taxon>Ecdysozoa</taxon>
        <taxon>Arthropoda</taxon>
        <taxon>Chelicerata</taxon>
        <taxon>Arachnida</taxon>
        <taxon>Acari</taxon>
        <taxon>Parasitiformes</taxon>
        <taxon>Ixodida</taxon>
        <taxon>Ixodoidea</taxon>
        <taxon>Ixodidae</taxon>
        <taxon>Rhipicephalinae</taxon>
        <taxon>Rhipicephalus</taxon>
        <taxon>Rhipicephalus</taxon>
    </lineage>
</organism>
<dbReference type="GO" id="GO:0043176">
    <property type="term" value="F:amine binding"/>
    <property type="evidence" value="ECO:0007669"/>
    <property type="project" value="InterPro"/>
</dbReference>
<dbReference type="AlphaFoldDB" id="A0A224YKU2"/>
<accession>A0A224YKU2</accession>
<proteinExistence type="predicted"/>
<feature type="signal peptide" evidence="1">
    <location>
        <begin position="1"/>
        <end position="17"/>
    </location>
</feature>
<dbReference type="Pfam" id="PF02098">
    <property type="entry name" value="His_binding"/>
    <property type="match status" value="1"/>
</dbReference>
<evidence type="ECO:0000313" key="2">
    <source>
        <dbReference type="EMBL" id="MAA15151.1"/>
    </source>
</evidence>
<feature type="chain" id="PRO_5013234243" evidence="1">
    <location>
        <begin position="18"/>
        <end position="222"/>
    </location>
</feature>
<dbReference type="SUPFAM" id="SSF50814">
    <property type="entry name" value="Lipocalins"/>
    <property type="match status" value="1"/>
</dbReference>
<sequence length="222" mass="25165">MATVKALIFLVLAMAEASLDLHQLAKHPNIYPYQDPSRFIWNKTDAYLLRVSAPVGTKENITQIQTPCVRSRYLANTTTDVERTLEVYNKTDSSGSRSINISLTVKKEAQTFLDVNVTGQSISIMSYADKNIALTTDYRFLVLFSDSNCLILAETLETERVQRKWLRCSMWLPKHRITKPPKCCLFVFDLLCAYMDESIDVFDKSCLKDTAKSSRSGRNATA</sequence>
<dbReference type="EMBL" id="GFPF01004005">
    <property type="protein sequence ID" value="MAA15151.1"/>
    <property type="molecule type" value="Transcribed_RNA"/>
</dbReference>
<reference evidence="2" key="1">
    <citation type="journal article" date="2017" name="Parasit. Vectors">
        <title>Sialotranscriptomics of Rhipicephalus zambeziensis reveals intricate expression profiles of secretory proteins and suggests tight temporal transcriptional regulation during blood-feeding.</title>
        <authorList>
            <person name="de Castro M.H."/>
            <person name="de Klerk D."/>
            <person name="Pienaar R."/>
            <person name="Rees D.J.G."/>
            <person name="Mans B.J."/>
        </authorList>
    </citation>
    <scope>NUCLEOTIDE SEQUENCE</scope>
    <source>
        <tissue evidence="2">Salivary glands</tissue>
    </source>
</reference>
<dbReference type="GO" id="GO:0030682">
    <property type="term" value="P:symbiont-mediated perturbation of host defenses"/>
    <property type="evidence" value="ECO:0007669"/>
    <property type="project" value="InterPro"/>
</dbReference>
<dbReference type="InterPro" id="IPR012674">
    <property type="entry name" value="Calycin"/>
</dbReference>
<protein>
    <submittedName>
        <fullName evidence="2">Lipocalin</fullName>
    </submittedName>
</protein>
<evidence type="ECO:0000256" key="1">
    <source>
        <dbReference type="SAM" id="SignalP"/>
    </source>
</evidence>
<dbReference type="InterPro" id="IPR002970">
    <property type="entry name" value="Tick_his-bd"/>
</dbReference>